<dbReference type="AlphaFoldDB" id="A0A559LIL2"/>
<name>A0A559LIL2_FUSOC</name>
<reference evidence="3 4" key="1">
    <citation type="journal article" date="2019" name="Microbiol. Resour. Announc.">
        <title>High-quality draft genome sequence of Fusarium oxysporum f. sp. cubense strain 160527, a causal agent of Panama disease.</title>
        <authorList>
            <person name="Asai S."/>
            <person name="Ayukawa Y."/>
            <person name="Gan P."/>
            <person name="Masuda S."/>
            <person name="Komatsu K."/>
            <person name="Shirasu K."/>
            <person name="Arie T."/>
        </authorList>
    </citation>
    <scope>NUCLEOTIDE SEQUENCE [LARGE SCALE GENOMIC DNA]</scope>
    <source>
        <strain evidence="3 4">160527</strain>
    </source>
</reference>
<evidence type="ECO:0000313" key="4">
    <source>
        <dbReference type="Proteomes" id="UP000320707"/>
    </source>
</evidence>
<gene>
    <name evidence="3" type="ORF">Focb16_v005810</name>
</gene>
<organism evidence="3 4">
    <name type="scientific">Fusarium oxysporum f. sp. cubense</name>
    <dbReference type="NCBI Taxonomy" id="61366"/>
    <lineage>
        <taxon>Eukaryota</taxon>
        <taxon>Fungi</taxon>
        <taxon>Dikarya</taxon>
        <taxon>Ascomycota</taxon>
        <taxon>Pezizomycotina</taxon>
        <taxon>Sordariomycetes</taxon>
        <taxon>Hypocreomycetidae</taxon>
        <taxon>Hypocreales</taxon>
        <taxon>Nectriaceae</taxon>
        <taxon>Fusarium</taxon>
        <taxon>Fusarium oxysporum species complex</taxon>
    </lineage>
</organism>
<dbReference type="InterPro" id="IPR056009">
    <property type="entry name" value="DUF7587"/>
</dbReference>
<dbReference type="EMBL" id="SRMI01000003">
    <property type="protein sequence ID" value="TVY74089.1"/>
    <property type="molecule type" value="Genomic_DNA"/>
</dbReference>
<dbReference type="Pfam" id="PF24494">
    <property type="entry name" value="DUF7587"/>
    <property type="match status" value="1"/>
</dbReference>
<evidence type="ECO:0000256" key="1">
    <source>
        <dbReference type="SAM" id="Coils"/>
    </source>
</evidence>
<protein>
    <recommendedName>
        <fullName evidence="2">DUF7587 domain-containing protein</fullName>
    </recommendedName>
</protein>
<keyword evidence="1" id="KW-0175">Coiled coil</keyword>
<accession>A0A559LIL2</accession>
<dbReference type="Proteomes" id="UP000320707">
    <property type="component" value="Unassembled WGS sequence"/>
</dbReference>
<proteinExistence type="predicted"/>
<evidence type="ECO:0000259" key="2">
    <source>
        <dbReference type="Pfam" id="PF24494"/>
    </source>
</evidence>
<evidence type="ECO:0000313" key="3">
    <source>
        <dbReference type="EMBL" id="TVY74089.1"/>
    </source>
</evidence>
<comment type="caution">
    <text evidence="3">The sequence shown here is derived from an EMBL/GenBank/DDBJ whole genome shotgun (WGS) entry which is preliminary data.</text>
</comment>
<feature type="coiled-coil region" evidence="1">
    <location>
        <begin position="414"/>
        <end position="441"/>
    </location>
</feature>
<feature type="domain" description="DUF7587" evidence="2">
    <location>
        <begin position="44"/>
        <end position="158"/>
    </location>
</feature>
<sequence length="472" mass="52785">MNELAANLTGLRIGRRTYVGFGDEIPDEVPFYPSGNLATKLNNTPRYLFRIYSHASAGKNSSEWMKSIDALENNLTDIFARDNAANIAITLNEHLRWEPKSCGDPFISWTTSLLVAIEYAIYKHKTEGAKLEAIHLCIVDTTMFPKGVFIRDLDLIEEFYDKVPNGQQIMVKGVCHTWEARGLDNFRHLRNKRHKTYSGVYYFGEFLSQGQTNMTGRSSTVTCDKIINNALFTMLPQFQAELEDSKIQWAEAVVKSRQSFYMDIGPEATSACEFVEAAKIALNFGTVWFLPVLANLLALRPRAAQDPGILDQISGLFSDGSRYSLSSKDTKIVANENIPEVLQFGKIVHDINEDYWDESAHTLLRSLEETADIVRRFATSSRTTGASRLLGKGNLAGGLYTIESKHLQPLVQSLTTLNRIIQELQEALKEDAGEMTQLAATAPAHKTCDGAFEREAEQANEELGLTTNSFED</sequence>